<dbReference type="OrthoDB" id="1919336at2759"/>
<evidence type="ECO:0000256" key="4">
    <source>
        <dbReference type="ARBA" id="ARBA00023242"/>
    </source>
</evidence>
<sequence length="212" mass="24847">MKNGKLKKSGKQGVKVAKAKGRSGSTKRTPFQLFVTSCRVQLMKTLVAERPSYHEFCQLCSNRWKSMSTSERKPFELMATQPNEEMKSRESRGRKKLSNLKKMRFKKAPGPEKPLTSFFWYCWDERPKVMKDYPNLKMTEVSETLGYMWASCSQDIKDRYEALALKDKIRYQKEQLEFEHNNKGHGQQIEKKKAQRMVKITGGREFQNNSQN</sequence>
<feature type="region of interest" description="Disordered" evidence="6">
    <location>
        <begin position="1"/>
        <end position="26"/>
    </location>
</feature>
<evidence type="ECO:0000313" key="9">
    <source>
        <dbReference type="Proteomes" id="UP000198287"/>
    </source>
</evidence>
<dbReference type="PANTHER" id="PTHR48112">
    <property type="entry name" value="HIGH MOBILITY GROUP PROTEIN DSP1"/>
    <property type="match status" value="1"/>
</dbReference>
<evidence type="ECO:0000259" key="7">
    <source>
        <dbReference type="PROSITE" id="PS50118"/>
    </source>
</evidence>
<name>A0A226EPW4_FOLCA</name>
<comment type="subcellular location">
    <subcellularLocation>
        <location evidence="1">Nucleus</location>
    </subcellularLocation>
</comment>
<dbReference type="PANTHER" id="PTHR48112:SF32">
    <property type="entry name" value="HIGH MOBILITY GROUP PROTEIN B3"/>
    <property type="match status" value="1"/>
</dbReference>
<comment type="caution">
    <text evidence="8">The sequence shown here is derived from an EMBL/GenBank/DDBJ whole genome shotgun (WGS) entry which is preliminary data.</text>
</comment>
<dbReference type="PRINTS" id="PR00886">
    <property type="entry name" value="HIGHMOBLTY12"/>
</dbReference>
<keyword evidence="4 5" id="KW-0539">Nucleus</keyword>
<dbReference type="InterPro" id="IPR050342">
    <property type="entry name" value="HMGB"/>
</dbReference>
<dbReference type="EMBL" id="LNIX01000002">
    <property type="protein sequence ID" value="OXA59663.1"/>
    <property type="molecule type" value="Genomic_DNA"/>
</dbReference>
<dbReference type="Pfam" id="PF09011">
    <property type="entry name" value="HMG_box_2"/>
    <property type="match status" value="1"/>
</dbReference>
<dbReference type="Pfam" id="PF00505">
    <property type="entry name" value="HMG_box"/>
    <property type="match status" value="1"/>
</dbReference>
<dbReference type="AlphaFoldDB" id="A0A226EPW4"/>
<keyword evidence="3 5" id="KW-0238">DNA-binding</keyword>
<dbReference type="InterPro" id="IPR036910">
    <property type="entry name" value="HMG_box_dom_sf"/>
</dbReference>
<evidence type="ECO:0000256" key="6">
    <source>
        <dbReference type="SAM" id="MobiDB-lite"/>
    </source>
</evidence>
<reference evidence="8 9" key="1">
    <citation type="submission" date="2015-12" db="EMBL/GenBank/DDBJ databases">
        <title>The genome of Folsomia candida.</title>
        <authorList>
            <person name="Faddeeva A."/>
            <person name="Derks M.F."/>
            <person name="Anvar Y."/>
            <person name="Smit S."/>
            <person name="Van Straalen N."/>
            <person name="Roelofs D."/>
        </authorList>
    </citation>
    <scope>NUCLEOTIDE SEQUENCE [LARGE SCALE GENOMIC DNA]</scope>
    <source>
        <strain evidence="8 9">VU population</strain>
        <tissue evidence="8">Whole body</tissue>
    </source>
</reference>
<dbReference type="InterPro" id="IPR009071">
    <property type="entry name" value="HMG_box_dom"/>
</dbReference>
<gene>
    <name evidence="8" type="ORF">Fcan01_05088</name>
</gene>
<evidence type="ECO:0000256" key="3">
    <source>
        <dbReference type="ARBA" id="ARBA00023125"/>
    </source>
</evidence>
<dbReference type="SUPFAM" id="SSF47095">
    <property type="entry name" value="HMG-box"/>
    <property type="match status" value="2"/>
</dbReference>
<evidence type="ECO:0000256" key="1">
    <source>
        <dbReference type="ARBA" id="ARBA00004123"/>
    </source>
</evidence>
<evidence type="ECO:0000256" key="2">
    <source>
        <dbReference type="ARBA" id="ARBA00008774"/>
    </source>
</evidence>
<organism evidence="8 9">
    <name type="scientific">Folsomia candida</name>
    <name type="common">Springtail</name>
    <dbReference type="NCBI Taxonomy" id="158441"/>
    <lineage>
        <taxon>Eukaryota</taxon>
        <taxon>Metazoa</taxon>
        <taxon>Ecdysozoa</taxon>
        <taxon>Arthropoda</taxon>
        <taxon>Hexapoda</taxon>
        <taxon>Collembola</taxon>
        <taxon>Entomobryomorpha</taxon>
        <taxon>Isotomoidea</taxon>
        <taxon>Isotomidae</taxon>
        <taxon>Proisotominae</taxon>
        <taxon>Folsomia</taxon>
    </lineage>
</organism>
<dbReference type="Proteomes" id="UP000198287">
    <property type="component" value="Unassembled WGS sequence"/>
</dbReference>
<feature type="compositionally biased region" description="Basic residues" evidence="6">
    <location>
        <begin position="1"/>
        <end position="10"/>
    </location>
</feature>
<feature type="domain" description="HMG box" evidence="7">
    <location>
        <begin position="111"/>
        <end position="179"/>
    </location>
</feature>
<proteinExistence type="inferred from homology"/>
<dbReference type="GO" id="GO:0005634">
    <property type="term" value="C:nucleus"/>
    <property type="evidence" value="ECO:0007669"/>
    <property type="project" value="UniProtKB-SubCell"/>
</dbReference>
<dbReference type="GO" id="GO:0003677">
    <property type="term" value="F:DNA binding"/>
    <property type="evidence" value="ECO:0007669"/>
    <property type="project" value="UniProtKB-UniRule"/>
</dbReference>
<comment type="similarity">
    <text evidence="2">Belongs to the HMGB family.</text>
</comment>
<dbReference type="PROSITE" id="PS50118">
    <property type="entry name" value="HMG_BOX_2"/>
    <property type="match status" value="1"/>
</dbReference>
<dbReference type="STRING" id="158441.A0A226EPW4"/>
<evidence type="ECO:0000256" key="5">
    <source>
        <dbReference type="PROSITE-ProRule" id="PRU00267"/>
    </source>
</evidence>
<accession>A0A226EPW4</accession>
<dbReference type="Gene3D" id="1.10.30.10">
    <property type="entry name" value="High mobility group box domain"/>
    <property type="match status" value="2"/>
</dbReference>
<feature type="DNA-binding region" description="HMG box" evidence="5">
    <location>
        <begin position="111"/>
        <end position="179"/>
    </location>
</feature>
<protein>
    <submittedName>
        <fullName evidence="8">High mobility group protein DSP1</fullName>
    </submittedName>
</protein>
<evidence type="ECO:0000313" key="8">
    <source>
        <dbReference type="EMBL" id="OXA59663.1"/>
    </source>
</evidence>
<dbReference type="SMART" id="SM00398">
    <property type="entry name" value="HMG"/>
    <property type="match status" value="2"/>
</dbReference>
<keyword evidence="9" id="KW-1185">Reference proteome</keyword>